<dbReference type="EMBL" id="CP109872">
    <property type="protein sequence ID" value="UYW69608.1"/>
    <property type="molecule type" value="Genomic_DNA"/>
</dbReference>
<dbReference type="Proteomes" id="UP000253597">
    <property type="component" value="Unassembled WGS sequence"/>
</dbReference>
<dbReference type="Proteomes" id="UP001163707">
    <property type="component" value="Chromosome"/>
</dbReference>
<dbReference type="PANTHER" id="PTHR36441:SF1">
    <property type="entry name" value="DUF503 DOMAIN-CONTAINING PROTEIN"/>
    <property type="match status" value="1"/>
</dbReference>
<evidence type="ECO:0000313" key="6">
    <source>
        <dbReference type="EMBL" id="PES95411.1"/>
    </source>
</evidence>
<protein>
    <submittedName>
        <fullName evidence="8">DUF503 domain-containing protein</fullName>
    </submittedName>
    <submittedName>
        <fullName evidence="4">DUF503 family protein</fullName>
    </submittedName>
    <submittedName>
        <fullName evidence="3">YlxP-like protein</fullName>
    </submittedName>
</protein>
<reference evidence="20 21" key="5">
    <citation type="submission" date="2017-09" db="EMBL/GenBank/DDBJ databases">
        <title>Large-scale bioinformatics analysis of Bacillus genomes uncovers conserved roles of natural products in bacterial physiology.</title>
        <authorList>
            <consortium name="Agbiome Team Llc"/>
            <person name="Bleich R.M."/>
            <person name="Grubbs K.J."/>
            <person name="Santa Maria K.C."/>
            <person name="Allen S.E."/>
            <person name="Farag S."/>
            <person name="Shank E.A."/>
            <person name="Bowers A."/>
        </authorList>
    </citation>
    <scope>NUCLEOTIDE SEQUENCE [LARGE SCALE GENOMIC DNA]</scope>
    <source>
        <strain evidence="6 23">AFS002368</strain>
        <strain evidence="7 22">AFS010695</strain>
        <strain evidence="9 20">AFS022681</strain>
        <strain evidence="8 21">AFS025165</strain>
        <strain evidence="13 24">AFS046104</strain>
        <strain evidence="12 25">AFS050027</strain>
        <strain evidence="11 26">AFS061806</strain>
        <strain evidence="10 27">AFS076905</strain>
    </source>
</reference>
<dbReference type="Pfam" id="PF04456">
    <property type="entry name" value="DUF503"/>
    <property type="match status" value="1"/>
</dbReference>
<evidence type="ECO:0000313" key="7">
    <source>
        <dbReference type="EMBL" id="PEW04586.1"/>
    </source>
</evidence>
<evidence type="ECO:0000313" key="25">
    <source>
        <dbReference type="Proteomes" id="UP000223777"/>
    </source>
</evidence>
<evidence type="ECO:0000313" key="13">
    <source>
        <dbReference type="EMBL" id="PGQ09868.1"/>
    </source>
</evidence>
<reference evidence="3 18" key="2">
    <citation type="submission" date="2015-09" db="EMBL/GenBank/DDBJ databases">
        <title>Bacillus cereus food isolates.</title>
        <authorList>
            <person name="Boekhorst J."/>
        </authorList>
    </citation>
    <scope>NUCLEOTIDE SEQUENCE [LARGE SCALE GENOMIC DNA]</scope>
    <source>
        <strain evidence="3 18">B4082</strain>
    </source>
</reference>
<dbReference type="Proteomes" id="UP000186535">
    <property type="component" value="Unassembled WGS sequence"/>
</dbReference>
<dbReference type="EMBL" id="NUJQ01000006">
    <property type="protein sequence ID" value="PGQ09868.1"/>
    <property type="molecule type" value="Genomic_DNA"/>
</dbReference>
<dbReference type="Proteomes" id="UP000223777">
    <property type="component" value="Unassembled WGS sequence"/>
</dbReference>
<reference evidence="5 19" key="4">
    <citation type="submission" date="2016-11" db="EMBL/GenBank/DDBJ databases">
        <title>Identification of Bacillus cereus isolated from egg-white.</title>
        <authorList>
            <person name="Soni A."/>
            <person name="Oey I."/>
            <person name="Silcock P."/>
            <person name="Bremer P."/>
        </authorList>
    </citation>
    <scope>NUCLEOTIDE SEQUENCE [LARGE SCALE GENOMIC DNA]</scope>
    <source>
        <strain evidence="5 19">NZAS03</strain>
    </source>
</reference>
<dbReference type="Proteomes" id="UP000035214">
    <property type="component" value="Unassembled WGS sequence"/>
</dbReference>
<reference evidence="15" key="8">
    <citation type="submission" date="2023-02" db="EMBL/GenBank/DDBJ databases">
        <title>Complete Genome Sequence of Bacillus cereus sensu lato isolate BC38B from pepper closely related to the Bacillus anthracis clade.</title>
        <authorList>
            <person name="Abdelli M."/>
            <person name="Cerar Kisek T."/>
            <person name="Falaise C."/>
            <person name="Cumont A."/>
            <person name="Giraud M."/>
            <person name="Chatoux J."/>
            <person name="Rogee S."/>
            <person name="Dadvisard M."/>
            <person name="Larigauderie G."/>
            <person name="Raynaud F."/>
            <person name="Godic Torkar K."/>
            <person name="Ramisse V."/>
        </authorList>
    </citation>
    <scope>NUCLEOTIDE SEQUENCE</scope>
    <source>
        <strain evidence="15">BC38B</strain>
    </source>
</reference>
<dbReference type="EMBL" id="NTQT01000018">
    <property type="protein sequence ID" value="PFC73923.1"/>
    <property type="molecule type" value="Genomic_DNA"/>
</dbReference>
<evidence type="ECO:0000313" key="1">
    <source>
        <dbReference type="EMBL" id="KLA25273.1"/>
    </source>
</evidence>
<evidence type="ECO:0000313" key="11">
    <source>
        <dbReference type="EMBL" id="PFU48735.1"/>
    </source>
</evidence>
<dbReference type="EMBL" id="NTRR01000003">
    <property type="protein sequence ID" value="PFE19906.1"/>
    <property type="molecule type" value="Genomic_DNA"/>
</dbReference>
<dbReference type="EMBL" id="NUYN01000024">
    <property type="protein sequence ID" value="PFN24240.1"/>
    <property type="molecule type" value="Genomic_DNA"/>
</dbReference>
<evidence type="ECO:0000313" key="15">
    <source>
        <dbReference type="EMBL" id="UYW69608.1"/>
    </source>
</evidence>
<evidence type="ECO:0000313" key="21">
    <source>
        <dbReference type="Proteomes" id="UP000220226"/>
    </source>
</evidence>
<evidence type="ECO:0000313" key="14">
    <source>
        <dbReference type="EMBL" id="RWQ75898.1"/>
    </source>
</evidence>
<proteinExistence type="predicted"/>
<evidence type="ECO:0000313" key="29">
    <source>
        <dbReference type="Proteomes" id="UP000613452"/>
    </source>
</evidence>
<name>A0A063CC76_BACCE</name>
<evidence type="ECO:0000313" key="4">
    <source>
        <dbReference type="EMBL" id="MBK1607953.1"/>
    </source>
</evidence>
<evidence type="ECO:0000313" key="8">
    <source>
        <dbReference type="EMBL" id="PFC73923.1"/>
    </source>
</evidence>
<dbReference type="OMA" id="WQRATLG"/>
<dbReference type="Gene3D" id="3.30.70.1120">
    <property type="entry name" value="TT1725-like"/>
    <property type="match status" value="1"/>
</dbReference>
<evidence type="ECO:0000313" key="12">
    <source>
        <dbReference type="EMBL" id="PGO27605.1"/>
    </source>
</evidence>
<dbReference type="EMBL" id="JAEFBZ010000001">
    <property type="protein sequence ID" value="MBK1607953.1"/>
    <property type="molecule type" value="Genomic_DNA"/>
</dbReference>
<dbReference type="EMBL" id="MPON01000001">
    <property type="protein sequence ID" value="OKA41558.1"/>
    <property type="molecule type" value="Genomic_DNA"/>
</dbReference>
<evidence type="ECO:0000313" key="23">
    <source>
        <dbReference type="Proteomes" id="UP000220900"/>
    </source>
</evidence>
<dbReference type="Proteomes" id="UP000075591">
    <property type="component" value="Unassembled WGS sequence"/>
</dbReference>
<reference evidence="4 29" key="7">
    <citation type="submission" date="2020-12" db="EMBL/GenBank/DDBJ databases">
        <title>Genome assembly for a thermostable protease producing Bacillus cereus MAKP1 strain isolated from chicken gut.</title>
        <authorList>
            <person name="Malaviya A."/>
        </authorList>
    </citation>
    <scope>NUCLEOTIDE SEQUENCE [LARGE SCALE GENOMIC DNA]</scope>
    <source>
        <strain evidence="4 29">MAKP1</strain>
    </source>
</reference>
<evidence type="ECO:0000313" key="10">
    <source>
        <dbReference type="EMBL" id="PFN24240.1"/>
    </source>
</evidence>
<dbReference type="PANTHER" id="PTHR36441">
    <property type="entry name" value="HYPOTHETICAL CYTOSOLIC PROTEIN"/>
    <property type="match status" value="1"/>
</dbReference>
<reference evidence="14 28" key="6">
    <citation type="submission" date="2019-01" db="EMBL/GenBank/DDBJ databases">
        <title>Draft genome sequence of heavy metal resistant Bacillus cereus NWUAB01.</title>
        <authorList>
            <person name="Babalola O."/>
            <person name="Aremu B.R."/>
            <person name="Ayangbenro A.S."/>
        </authorList>
    </citation>
    <scope>NUCLEOTIDE SEQUENCE [LARGE SCALE GENOMIC DNA]</scope>
    <source>
        <strain evidence="14 28">NWUAB01</strain>
    </source>
</reference>
<evidence type="ECO:0000313" key="22">
    <source>
        <dbReference type="Proteomes" id="UP000220635"/>
    </source>
</evidence>
<organism evidence="8 21">
    <name type="scientific">Bacillus cereus</name>
    <dbReference type="NCBI Taxonomy" id="1396"/>
    <lineage>
        <taxon>Bacteria</taxon>
        <taxon>Bacillati</taxon>
        <taxon>Bacillota</taxon>
        <taxon>Bacilli</taxon>
        <taxon>Bacillales</taxon>
        <taxon>Bacillaceae</taxon>
        <taxon>Bacillus</taxon>
        <taxon>Bacillus cereus group</taxon>
    </lineage>
</organism>
<dbReference type="EMBL" id="NTWE01000013">
    <property type="protein sequence ID" value="PEW04586.1"/>
    <property type="molecule type" value="Genomic_DNA"/>
</dbReference>
<dbReference type="Proteomes" id="UP000076501">
    <property type="component" value="Unassembled WGS sequence"/>
</dbReference>
<evidence type="ECO:0000313" key="9">
    <source>
        <dbReference type="EMBL" id="PFE19906.1"/>
    </source>
</evidence>
<dbReference type="EMBL" id="LCYI01000050">
    <property type="protein sequence ID" value="KLA25273.1"/>
    <property type="molecule type" value="Genomic_DNA"/>
</dbReference>
<evidence type="ECO:0000313" key="27">
    <source>
        <dbReference type="Proteomes" id="UP000225182"/>
    </source>
</evidence>
<evidence type="ECO:0000313" key="3">
    <source>
        <dbReference type="EMBL" id="KZD41642.1"/>
    </source>
</evidence>
<dbReference type="Proteomes" id="UP000224076">
    <property type="component" value="Unassembled WGS sequence"/>
</dbReference>
<dbReference type="Proteomes" id="UP000225182">
    <property type="component" value="Unassembled WGS sequence"/>
</dbReference>
<gene>
    <name evidence="2" type="ORF">AT274_24215</name>
    <name evidence="1" type="ORF">B4077_5270</name>
    <name evidence="3" type="ORF">B4082_0277</name>
    <name evidence="5" type="ORF">BJR07_06515</name>
    <name evidence="8" type="ORF">CN290_13975</name>
    <name evidence="9" type="ORF">CN307_04290</name>
    <name evidence="7" type="ORF">CN425_05495</name>
    <name evidence="6" type="ORF">CN491_11040</name>
    <name evidence="12" type="ORF">CN984_15720</name>
    <name evidence="13" type="ORF">COA08_06735</name>
    <name evidence="10" type="ORF">COJ50_14705</name>
    <name evidence="11" type="ORF">COK86_00560</name>
    <name evidence="14" type="ORF">DR116_0006960</name>
    <name evidence="4" type="ORF">JCR31_08470</name>
    <name evidence="15" type="ORF">OK229_01585</name>
</gene>
<dbReference type="EMBL" id="NVDG01000001">
    <property type="protein sequence ID" value="PFU48735.1"/>
    <property type="molecule type" value="Genomic_DNA"/>
</dbReference>
<evidence type="ECO:0000313" key="28">
    <source>
        <dbReference type="Proteomes" id="UP000253597"/>
    </source>
</evidence>
<dbReference type="InterPro" id="IPR007546">
    <property type="entry name" value="DUF503"/>
</dbReference>
<sequence>MIIASLSFECMIYDVHSLKEKRAILQRVLTRVKQRYNVAVSEVGHQDVWQRTEIAIVSVSSNRVICEKEMNRVLEYIDSFPEIERTITQLEWY</sequence>
<reference evidence="2 17" key="3">
    <citation type="submission" date="2015-12" db="EMBL/GenBank/DDBJ databases">
        <title>Bacillus cereus Group isolate.</title>
        <authorList>
            <person name="Kovac J."/>
        </authorList>
    </citation>
    <scope>NUCLEOTIDE SEQUENCE [LARGE SCALE GENOMIC DNA]</scope>
    <source>
        <strain evidence="2 17">FSL W8-0275</strain>
    </source>
</reference>
<reference evidence="1 16" key="1">
    <citation type="submission" date="2015-04" db="EMBL/GenBank/DDBJ databases">
        <title>Draft Genome Sequences of Eight Spore-Forming Food Isolates of Bacillus cereus Genome sequencing.</title>
        <authorList>
            <person name="Krawcyk A.O."/>
            <person name="de Jong A."/>
            <person name="Eijlander R.T."/>
            <person name="Berendsen E.M."/>
            <person name="Holsappel S."/>
            <person name="Wells-Bennik M."/>
            <person name="Kuipers O.P."/>
        </authorList>
    </citation>
    <scope>NUCLEOTIDE SEQUENCE [LARGE SCALE GENOMIC DNA]</scope>
    <source>
        <strain evidence="1 16">B4077</strain>
    </source>
</reference>
<dbReference type="KEGG" id="bcef:BcrFT9_02937"/>
<dbReference type="RefSeq" id="WP_000582364.1">
    <property type="nucleotide sequence ID" value="NZ_AP022857.1"/>
</dbReference>
<evidence type="ECO:0000313" key="17">
    <source>
        <dbReference type="Proteomes" id="UP000075591"/>
    </source>
</evidence>
<dbReference type="AlphaFoldDB" id="A0A063CC76"/>
<dbReference type="OrthoDB" id="9809023at2"/>
<dbReference type="EMBL" id="LOMT01000117">
    <property type="protein sequence ID" value="KXX91008.1"/>
    <property type="molecule type" value="Genomic_DNA"/>
</dbReference>
<dbReference type="EMBL" id="NTZF01000009">
    <property type="protein sequence ID" value="PES95411.1"/>
    <property type="molecule type" value="Genomic_DNA"/>
</dbReference>
<dbReference type="Proteomes" id="UP000220900">
    <property type="component" value="Unassembled WGS sequence"/>
</dbReference>
<evidence type="ECO:0000313" key="20">
    <source>
        <dbReference type="Proteomes" id="UP000220032"/>
    </source>
</evidence>
<evidence type="ECO:0000313" key="19">
    <source>
        <dbReference type="Proteomes" id="UP000186535"/>
    </source>
</evidence>
<dbReference type="Proteomes" id="UP000221438">
    <property type="component" value="Unassembled WGS sequence"/>
</dbReference>
<dbReference type="EMBL" id="LJKA01000002">
    <property type="protein sequence ID" value="KZD41642.1"/>
    <property type="molecule type" value="Genomic_DNA"/>
</dbReference>
<evidence type="ECO:0000313" key="26">
    <source>
        <dbReference type="Proteomes" id="UP000224076"/>
    </source>
</evidence>
<accession>A0A063CC76</accession>
<dbReference type="Proteomes" id="UP000220635">
    <property type="component" value="Unassembled WGS sequence"/>
</dbReference>
<dbReference type="EMBL" id="QNGD03000003">
    <property type="protein sequence ID" value="RWQ75898.1"/>
    <property type="molecule type" value="Genomic_DNA"/>
</dbReference>
<evidence type="ECO:0000313" key="24">
    <source>
        <dbReference type="Proteomes" id="UP000221438"/>
    </source>
</evidence>
<evidence type="ECO:0000313" key="5">
    <source>
        <dbReference type="EMBL" id="OKA41558.1"/>
    </source>
</evidence>
<dbReference type="SUPFAM" id="SSF103007">
    <property type="entry name" value="Hypothetical protein TT1725"/>
    <property type="match status" value="1"/>
</dbReference>
<dbReference type="eggNOG" id="COG1550">
    <property type="taxonomic scope" value="Bacteria"/>
</dbReference>
<dbReference type="EMBL" id="NUIL01000018">
    <property type="protein sequence ID" value="PGO27605.1"/>
    <property type="molecule type" value="Genomic_DNA"/>
</dbReference>
<dbReference type="InterPro" id="IPR036746">
    <property type="entry name" value="TT1725-like_sf"/>
</dbReference>
<dbReference type="Proteomes" id="UP000220226">
    <property type="component" value="Unassembled WGS sequence"/>
</dbReference>
<dbReference type="Proteomes" id="UP000613452">
    <property type="component" value="Unassembled WGS sequence"/>
</dbReference>
<dbReference type="PATRIC" id="fig|1396.419.peg.4119"/>
<dbReference type="Proteomes" id="UP000220032">
    <property type="component" value="Unassembled WGS sequence"/>
</dbReference>
<dbReference type="GeneID" id="301196730"/>
<evidence type="ECO:0000313" key="2">
    <source>
        <dbReference type="EMBL" id="KXX91008.1"/>
    </source>
</evidence>
<evidence type="ECO:0000313" key="18">
    <source>
        <dbReference type="Proteomes" id="UP000076501"/>
    </source>
</evidence>
<evidence type="ECO:0000313" key="16">
    <source>
        <dbReference type="Proteomes" id="UP000035214"/>
    </source>
</evidence>